<organism evidence="2 3">
    <name type="scientific">Aspergillus calidoustus</name>
    <dbReference type="NCBI Taxonomy" id="454130"/>
    <lineage>
        <taxon>Eukaryota</taxon>
        <taxon>Fungi</taxon>
        <taxon>Dikarya</taxon>
        <taxon>Ascomycota</taxon>
        <taxon>Pezizomycotina</taxon>
        <taxon>Eurotiomycetes</taxon>
        <taxon>Eurotiomycetidae</taxon>
        <taxon>Eurotiales</taxon>
        <taxon>Aspergillaceae</taxon>
        <taxon>Aspergillus</taxon>
        <taxon>Aspergillus subgen. Nidulantes</taxon>
    </lineage>
</organism>
<accession>A0A0U5H1C8</accession>
<keyword evidence="3" id="KW-1185">Reference proteome</keyword>
<evidence type="ECO:0000313" key="3">
    <source>
        <dbReference type="Proteomes" id="UP000054771"/>
    </source>
</evidence>
<sequence length="207" mass="24025">MGVNHRVKTKYVFRLPLPLPFLKTKRTGGKRRPVDDEVDTEDEVYTTVGPTVQVRYESDAGSEIESDADIDPLDISRPAPEHRRLVSWDGVKDRARTPRWTAEQERKLVYARAELARCQKAWSSEQELWLKCIETLTEEKAAHEGFISNRAKHIGDEQQHFRKACDRNRRRSEQDKLQTPPQRLTQAHRTGSLPVRLGRLRGRNSFN</sequence>
<protein>
    <submittedName>
        <fullName evidence="2">Uncharacterized protein</fullName>
    </submittedName>
</protein>
<reference evidence="3" key="1">
    <citation type="journal article" date="2016" name="Genome Announc.">
        <title>Draft genome sequences of fungus Aspergillus calidoustus.</title>
        <authorList>
            <person name="Horn F."/>
            <person name="Linde J."/>
            <person name="Mattern D.J."/>
            <person name="Walther G."/>
            <person name="Guthke R."/>
            <person name="Scherlach K."/>
            <person name="Martin K."/>
            <person name="Brakhage A.A."/>
            <person name="Petzke L."/>
            <person name="Valiante V."/>
        </authorList>
    </citation>
    <scope>NUCLEOTIDE SEQUENCE [LARGE SCALE GENOMIC DNA]</scope>
    <source>
        <strain evidence="3">SF006504</strain>
    </source>
</reference>
<name>A0A0U5H1C8_ASPCI</name>
<feature type="compositionally biased region" description="Basic and acidic residues" evidence="1">
    <location>
        <begin position="166"/>
        <end position="176"/>
    </location>
</feature>
<feature type="compositionally biased region" description="Polar residues" evidence="1">
    <location>
        <begin position="177"/>
        <end position="189"/>
    </location>
</feature>
<dbReference type="Proteomes" id="UP000054771">
    <property type="component" value="Unassembled WGS sequence"/>
</dbReference>
<feature type="compositionally biased region" description="Basic residues" evidence="1">
    <location>
        <begin position="198"/>
        <end position="207"/>
    </location>
</feature>
<dbReference type="EMBL" id="CDMC01000009">
    <property type="protein sequence ID" value="CEL07572.1"/>
    <property type="molecule type" value="Genomic_DNA"/>
</dbReference>
<feature type="region of interest" description="Disordered" evidence="1">
    <location>
        <begin position="166"/>
        <end position="207"/>
    </location>
</feature>
<evidence type="ECO:0000313" key="2">
    <source>
        <dbReference type="EMBL" id="CEL07572.1"/>
    </source>
</evidence>
<dbReference type="OrthoDB" id="4362041at2759"/>
<evidence type="ECO:0000256" key="1">
    <source>
        <dbReference type="SAM" id="MobiDB-lite"/>
    </source>
</evidence>
<proteinExistence type="predicted"/>
<dbReference type="OMA" id="HEGFISN"/>
<dbReference type="AlphaFoldDB" id="A0A0U5H1C8"/>
<gene>
    <name evidence="2" type="ORF">ASPCAL10729</name>
</gene>